<dbReference type="InterPro" id="IPR045569">
    <property type="entry name" value="Metalloprtase-TldD/E_C"/>
</dbReference>
<feature type="domain" description="Metalloprotease TldD/E N-terminal" evidence="2">
    <location>
        <begin position="32"/>
        <end position="95"/>
    </location>
</feature>
<sequence>MNNLFPHDQAGLDAITAALLDAARRHGATDAVASVSENKGQTAHLRQGRIRALSREVSCGLSLAVYIGQRQGHTHSTDFTPDSLEEMARAACAIAQHTQEDPFAGLPDTDALCKTPLDLDLYHPWEPDSETLVTLARQIEEGIADWPEAASDGAWASAGQSQVRLANSRGFSAGYAQSYHGFTASVLAARDDIRCREFWHEGGRRQGELPAAKQIGAQAAGRAISLLDQRPIASGEFPVLFDARSAISLLQHLCQAISGRPLYMKTSFLGERFGQPIFPEHIDVIEDPFIPGALASQPFDTEGISASRRVLVESGVLRGALLGQYSARRLGLPVTGNAGGNTNVQIASRLTRPDDDLAAMLRKLGTGLMVTNLSGEGARLINGDYSRAARGFWVERGEIRHAVDGVTIAGNLLEMWQSIAAIGADTFVSGAFSTGSILLSRMHVASR</sequence>
<dbReference type="AlphaFoldDB" id="A0A272EXT1"/>
<evidence type="ECO:0008006" key="9">
    <source>
        <dbReference type="Google" id="ProtNLM"/>
    </source>
</evidence>
<comment type="similarity">
    <text evidence="1">Belongs to the peptidase U62 family.</text>
</comment>
<evidence type="ECO:0000313" key="8">
    <source>
        <dbReference type="Proteomes" id="UP000623509"/>
    </source>
</evidence>
<evidence type="ECO:0000259" key="3">
    <source>
        <dbReference type="Pfam" id="PF19289"/>
    </source>
</evidence>
<reference evidence="6 7" key="2">
    <citation type="submission" date="2017-07" db="EMBL/GenBank/DDBJ databases">
        <title>Candidatus Dactylopiibacterium carminicum, a nitrogen-fixing symbiont of the cochineal insect Dactylopius coccus and Dactylopius opuntiae (Hemiptera: Coccoidea: Dactylopiidae).</title>
        <authorList>
            <person name="Vera A."/>
        </authorList>
    </citation>
    <scope>NUCLEOTIDE SEQUENCE [LARGE SCALE GENOMIC DNA]</scope>
    <source>
        <strain evidence="6 7">NFDCM</strain>
    </source>
</reference>
<dbReference type="Pfam" id="PF19289">
    <property type="entry name" value="PmbA_TldD_3rd"/>
    <property type="match status" value="1"/>
</dbReference>
<protein>
    <recommendedName>
        <fullName evidence="9">Metalloprotease PmbA</fullName>
    </recommendedName>
</protein>
<gene>
    <name evidence="5" type="ORF">BGI27_02115</name>
    <name evidence="6" type="ORF">CGU29_02050</name>
</gene>
<dbReference type="OrthoDB" id="9803618at2"/>
<evidence type="ECO:0000259" key="2">
    <source>
        <dbReference type="Pfam" id="PF01523"/>
    </source>
</evidence>
<dbReference type="Pfam" id="PF19290">
    <property type="entry name" value="PmbA_TldD_2nd"/>
    <property type="match status" value="1"/>
</dbReference>
<dbReference type="Pfam" id="PF01523">
    <property type="entry name" value="PmbA_TldD_1st"/>
    <property type="match status" value="1"/>
</dbReference>
<dbReference type="GO" id="GO:0008237">
    <property type="term" value="F:metallopeptidase activity"/>
    <property type="evidence" value="ECO:0007669"/>
    <property type="project" value="InterPro"/>
</dbReference>
<evidence type="ECO:0000313" key="7">
    <source>
        <dbReference type="Proteomes" id="UP000216107"/>
    </source>
</evidence>
<dbReference type="GO" id="GO:0005829">
    <property type="term" value="C:cytosol"/>
    <property type="evidence" value="ECO:0007669"/>
    <property type="project" value="TreeGrafter"/>
</dbReference>
<comment type="caution">
    <text evidence="6">The sequence shown here is derived from an EMBL/GenBank/DDBJ whole genome shotgun (WGS) entry which is preliminary data.</text>
</comment>
<dbReference type="InterPro" id="IPR035068">
    <property type="entry name" value="TldD/PmbA_N"/>
</dbReference>
<organism evidence="6 7">
    <name type="scientific">Candidatus Dactylopiibacterium carminicum</name>
    <dbReference type="NCBI Taxonomy" id="857335"/>
    <lineage>
        <taxon>Bacteria</taxon>
        <taxon>Pseudomonadati</taxon>
        <taxon>Pseudomonadota</taxon>
        <taxon>Betaproteobacteria</taxon>
        <taxon>Rhodocyclales</taxon>
        <taxon>Rhodocyclaceae</taxon>
        <taxon>Candidatus Dactylopiibacterium</taxon>
    </lineage>
</organism>
<proteinExistence type="inferred from homology"/>
<evidence type="ECO:0000259" key="4">
    <source>
        <dbReference type="Pfam" id="PF19290"/>
    </source>
</evidence>
<evidence type="ECO:0000256" key="1">
    <source>
        <dbReference type="ARBA" id="ARBA00005836"/>
    </source>
</evidence>
<dbReference type="Proteomes" id="UP000216107">
    <property type="component" value="Unassembled WGS sequence"/>
</dbReference>
<dbReference type="Gene3D" id="3.30.2290.10">
    <property type="entry name" value="PmbA/TldD superfamily"/>
    <property type="match status" value="1"/>
</dbReference>
<dbReference type="SUPFAM" id="SSF111283">
    <property type="entry name" value="Putative modulator of DNA gyrase, PmbA/TldD"/>
    <property type="match status" value="1"/>
</dbReference>
<dbReference type="InterPro" id="IPR045570">
    <property type="entry name" value="Metalloprtase-TldD/E_cen_dom"/>
</dbReference>
<evidence type="ECO:0000313" key="5">
    <source>
        <dbReference type="EMBL" id="KAF7600512.1"/>
    </source>
</evidence>
<accession>A0A272EXT1</accession>
<feature type="domain" description="Metalloprotease TldD/E central" evidence="4">
    <location>
        <begin position="122"/>
        <end position="227"/>
    </location>
</feature>
<reference evidence="5 8" key="1">
    <citation type="submission" date="2016-08" db="EMBL/GenBank/DDBJ databases">
        <title>Candidatus Dactylopiibacterium carminicum genome sequence.</title>
        <authorList>
            <person name="Ramirez-Puebla S.T."/>
            <person name="Ormeno-Orrillo E."/>
            <person name="Vera-Ponce De Leon A."/>
            <person name="Luis L."/>
            <person name="Sanchez-Flores A."/>
            <person name="Monica R."/>
            <person name="Martinez-Romero E."/>
        </authorList>
    </citation>
    <scope>NUCLEOTIDE SEQUENCE [LARGE SCALE GENOMIC DNA]</scope>
    <source>
        <strain evidence="5">END1</strain>
    </source>
</reference>
<dbReference type="InterPro" id="IPR002510">
    <property type="entry name" value="Metalloprtase-TldD/E_N"/>
</dbReference>
<name>A0A272EXT1_9RHOO</name>
<dbReference type="InterPro" id="IPR036059">
    <property type="entry name" value="TldD/PmbA_sf"/>
</dbReference>
<dbReference type="EMBL" id="NMRN01000003">
    <property type="protein sequence ID" value="PAS94919.1"/>
    <property type="molecule type" value="Genomic_DNA"/>
</dbReference>
<dbReference type="PANTHER" id="PTHR43421:SF1">
    <property type="entry name" value="METALLOPROTEASE PMBA"/>
    <property type="match status" value="1"/>
</dbReference>
<dbReference type="GO" id="GO:0006508">
    <property type="term" value="P:proteolysis"/>
    <property type="evidence" value="ECO:0007669"/>
    <property type="project" value="InterPro"/>
</dbReference>
<dbReference type="PANTHER" id="PTHR43421">
    <property type="entry name" value="METALLOPROTEASE PMBA"/>
    <property type="match status" value="1"/>
</dbReference>
<dbReference type="InterPro" id="IPR047657">
    <property type="entry name" value="PmbA"/>
</dbReference>
<dbReference type="RefSeq" id="WP_095523268.1">
    <property type="nucleotide sequence ID" value="NZ_MDUX01000004.1"/>
</dbReference>
<evidence type="ECO:0000313" key="6">
    <source>
        <dbReference type="EMBL" id="PAS94919.1"/>
    </source>
</evidence>
<dbReference type="EMBL" id="MDUX01000004">
    <property type="protein sequence ID" value="KAF7600512.1"/>
    <property type="molecule type" value="Genomic_DNA"/>
</dbReference>
<keyword evidence="8" id="KW-1185">Reference proteome</keyword>
<feature type="domain" description="Metalloprotease TldD/E C-terminal" evidence="3">
    <location>
        <begin position="234"/>
        <end position="445"/>
    </location>
</feature>
<dbReference type="Proteomes" id="UP000623509">
    <property type="component" value="Unassembled WGS sequence"/>
</dbReference>